<evidence type="ECO:0000313" key="2">
    <source>
        <dbReference type="Proteomes" id="UP000647587"/>
    </source>
</evidence>
<protein>
    <submittedName>
        <fullName evidence="1">Uncharacterized protein</fullName>
    </submittedName>
</protein>
<organism evidence="1 2">
    <name type="scientific">Deinococcus malanensis</name>
    <dbReference type="NCBI Taxonomy" id="1706855"/>
    <lineage>
        <taxon>Bacteria</taxon>
        <taxon>Thermotogati</taxon>
        <taxon>Deinococcota</taxon>
        <taxon>Deinococci</taxon>
        <taxon>Deinococcales</taxon>
        <taxon>Deinococcaceae</taxon>
        <taxon>Deinococcus</taxon>
    </lineage>
</organism>
<proteinExistence type="predicted"/>
<accession>A0ABQ2F0K5</accession>
<sequence>MQPITRQVRQISGAGPGGTSLQAETQAVLAGLQLVPAGATAWLFSDLDPVTLLDVLRQPEAEAARHHLEELWVHPIARNSNRHHQEIHRIARAAESALRDDLEPDGAGLPNAAQDMHVLARAADADLPLELHTPWRLPGSTGPLEVQALAVTYGPRKGVPGQIHATLSLRLGDVVGTGRSPDDALADALSRVAGRLGKASLVNLSVPRAWSAAALQGVQGAGTVRVVLTDYPPDVPE</sequence>
<reference evidence="2" key="1">
    <citation type="journal article" date="2019" name="Int. J. Syst. Evol. Microbiol.">
        <title>The Global Catalogue of Microorganisms (GCM) 10K type strain sequencing project: providing services to taxonomists for standard genome sequencing and annotation.</title>
        <authorList>
            <consortium name="The Broad Institute Genomics Platform"/>
            <consortium name="The Broad Institute Genome Sequencing Center for Infectious Disease"/>
            <person name="Wu L."/>
            <person name="Ma J."/>
        </authorList>
    </citation>
    <scope>NUCLEOTIDE SEQUENCE [LARGE SCALE GENOMIC DNA]</scope>
    <source>
        <strain evidence="2">JCM 30331</strain>
    </source>
</reference>
<comment type="caution">
    <text evidence="1">The sequence shown here is derived from an EMBL/GenBank/DDBJ whole genome shotgun (WGS) entry which is preliminary data.</text>
</comment>
<dbReference type="EMBL" id="BMPP01000015">
    <property type="protein sequence ID" value="GGK35928.1"/>
    <property type="molecule type" value="Genomic_DNA"/>
</dbReference>
<evidence type="ECO:0000313" key="1">
    <source>
        <dbReference type="EMBL" id="GGK35928.1"/>
    </source>
</evidence>
<name>A0ABQ2F0K5_9DEIO</name>
<dbReference type="Proteomes" id="UP000647587">
    <property type="component" value="Unassembled WGS sequence"/>
</dbReference>
<keyword evidence="2" id="KW-1185">Reference proteome</keyword>
<gene>
    <name evidence="1" type="ORF">GCM10008955_32380</name>
</gene>